<evidence type="ECO:0000313" key="2">
    <source>
        <dbReference type="EMBL" id="VEU24323.1"/>
    </source>
</evidence>
<keyword evidence="3" id="KW-1185">Reference proteome</keyword>
<sequence length="595" mass="68361">MNIAELPVEVWGLITKDLETSDVVNLMAGNRRLYSILQSDVIWKDIVEERWYKDILPVQKPLRSPDKECYSIFQTRSRIDRELNILIDSIVSKNRVPLKGEVKRALVSRIERIFYSDSYLFIPELLRIRNHLSIKSLNAGKGYLWKDKEANLRARLNDARRVYIASVFLEALQFESLFRLFTQVFLKGRAPSSVEAFLTEFNLIDPNYFELAPLRQETIYRTIEIYHENAKSFESIGSTLRKIVTIIGYLFRAIAETSMKYPQRLPPLESESHIGSIEDTLILRNYCGDSSMQPFNVNAMVQEVCSRLGFHVRINALCIEAKNDDGKTFIIIAGGPHITIRSPEELPDRFSVFEGTTAYCRFILETMYGSSFDRTVYGTRGILHPERSFAYDKYAEVNTAVSHRGTGIGRQILGTSFVRDSSQTIVQRLLSFIMNGCTAEGLTKLIDVVDRKRLPIFTIMLKYIIRVFDGRESLKRIVNGKLKGITSIDFDVDVRAAFGADYDRKYWENKIPNGLHVGDVVFNCNHRPGIIVAYRMRDQSPTCLCLMTNGFLQINLVEELEVGEFDDDVVLAFAEYDQLGAFFSGFDWKKRRFVE</sequence>
<dbReference type="EMBL" id="CAACVR010000076">
    <property type="protein sequence ID" value="VEU24323.1"/>
    <property type="molecule type" value="Genomic_DNA"/>
</dbReference>
<protein>
    <submittedName>
        <fullName evidence="2">DEKNAAC105611</fullName>
    </submittedName>
</protein>
<dbReference type="OrthoDB" id="3987417at2759"/>
<reference evidence="2 3" key="1">
    <citation type="submission" date="2018-12" db="EMBL/GenBank/DDBJ databases">
        <authorList>
            <person name="Tiukova I."/>
            <person name="Dainat J."/>
        </authorList>
    </citation>
    <scope>NUCLEOTIDE SEQUENCE [LARGE SCALE GENOMIC DNA]</scope>
</reference>
<dbReference type="STRING" id="13370.A0A448YTS6"/>
<evidence type="ECO:0000313" key="3">
    <source>
        <dbReference type="Proteomes" id="UP000290900"/>
    </source>
</evidence>
<dbReference type="Proteomes" id="UP000290900">
    <property type="component" value="Unassembled WGS sequence"/>
</dbReference>
<dbReference type="PROSITE" id="PS50181">
    <property type="entry name" value="FBOX"/>
    <property type="match status" value="1"/>
</dbReference>
<name>A0A448YTS6_BRENA</name>
<dbReference type="InterPro" id="IPR001810">
    <property type="entry name" value="F-box_dom"/>
</dbReference>
<dbReference type="AlphaFoldDB" id="A0A448YTS6"/>
<feature type="domain" description="F-box" evidence="1">
    <location>
        <begin position="1"/>
        <end position="46"/>
    </location>
</feature>
<dbReference type="SUPFAM" id="SSF81383">
    <property type="entry name" value="F-box domain"/>
    <property type="match status" value="1"/>
</dbReference>
<organism evidence="2 3">
    <name type="scientific">Brettanomyces naardenensis</name>
    <name type="common">Yeast</name>
    <dbReference type="NCBI Taxonomy" id="13370"/>
    <lineage>
        <taxon>Eukaryota</taxon>
        <taxon>Fungi</taxon>
        <taxon>Dikarya</taxon>
        <taxon>Ascomycota</taxon>
        <taxon>Saccharomycotina</taxon>
        <taxon>Pichiomycetes</taxon>
        <taxon>Pichiales</taxon>
        <taxon>Pichiaceae</taxon>
        <taxon>Brettanomyces</taxon>
    </lineage>
</organism>
<accession>A0A448YTS6</accession>
<dbReference type="InParanoid" id="A0A448YTS6"/>
<gene>
    <name evidence="2" type="ORF">BRENAR_LOCUS5051</name>
</gene>
<dbReference type="InterPro" id="IPR036047">
    <property type="entry name" value="F-box-like_dom_sf"/>
</dbReference>
<proteinExistence type="predicted"/>
<evidence type="ECO:0000259" key="1">
    <source>
        <dbReference type="PROSITE" id="PS50181"/>
    </source>
</evidence>